<evidence type="ECO:0000256" key="4">
    <source>
        <dbReference type="ARBA" id="ARBA00022729"/>
    </source>
</evidence>
<evidence type="ECO:0000313" key="9">
    <source>
        <dbReference type="EMBL" id="KZC15075.1"/>
    </source>
</evidence>
<dbReference type="Pfam" id="PF10185">
    <property type="entry name" value="Mesd"/>
    <property type="match status" value="1"/>
</dbReference>
<dbReference type="STRING" id="178035.A0A154PT37"/>
<evidence type="ECO:0000256" key="1">
    <source>
        <dbReference type="ARBA" id="ARBA00004240"/>
    </source>
</evidence>
<dbReference type="GO" id="GO:0016055">
    <property type="term" value="P:Wnt signaling pathway"/>
    <property type="evidence" value="ECO:0007669"/>
    <property type="project" value="UniProtKB-KW"/>
</dbReference>
<dbReference type="GO" id="GO:0005783">
    <property type="term" value="C:endoplasmic reticulum"/>
    <property type="evidence" value="ECO:0007669"/>
    <property type="project" value="UniProtKB-SubCell"/>
</dbReference>
<comment type="similarity">
    <text evidence="2">Belongs to the MESD family.</text>
</comment>
<protein>
    <submittedName>
        <fullName evidence="9">LDLR chaperone boca</fullName>
    </submittedName>
</protein>
<keyword evidence="5" id="KW-0256">Endoplasmic reticulum</keyword>
<evidence type="ECO:0000256" key="2">
    <source>
        <dbReference type="ARBA" id="ARBA00011068"/>
    </source>
</evidence>
<proteinExistence type="inferred from homology"/>
<sequence length="201" mass="23383">MREIIIFGIFLLFYVEIANNAKSGKTKSWKDKDIRDMTDADLEHLLDQWEENDEPLEPDELPEHLRPSPKIDISKLDMSNPDNVLKMTKRGKGVMMFVDTNEDLSADAADVIMKIWQTSLQNNHIIAERYPTDPKRSVFLFREGSQAVDAKNFLLQQPELSHVILEGQTYYRDPRKQSATMEKQKKNDENMVNEKTKKVEL</sequence>
<organism evidence="9 10">
    <name type="scientific">Dufourea novaeangliae</name>
    <name type="common">Sweat bee</name>
    <dbReference type="NCBI Taxonomy" id="178035"/>
    <lineage>
        <taxon>Eukaryota</taxon>
        <taxon>Metazoa</taxon>
        <taxon>Ecdysozoa</taxon>
        <taxon>Arthropoda</taxon>
        <taxon>Hexapoda</taxon>
        <taxon>Insecta</taxon>
        <taxon>Pterygota</taxon>
        <taxon>Neoptera</taxon>
        <taxon>Endopterygota</taxon>
        <taxon>Hymenoptera</taxon>
        <taxon>Apocrita</taxon>
        <taxon>Aculeata</taxon>
        <taxon>Apoidea</taxon>
        <taxon>Anthophila</taxon>
        <taxon>Halictidae</taxon>
        <taxon>Rophitinae</taxon>
        <taxon>Dufourea</taxon>
    </lineage>
</organism>
<keyword evidence="6" id="KW-0143">Chaperone</keyword>
<evidence type="ECO:0000313" key="10">
    <source>
        <dbReference type="Proteomes" id="UP000076502"/>
    </source>
</evidence>
<accession>A0A154PT37</accession>
<evidence type="ECO:0000256" key="6">
    <source>
        <dbReference type="ARBA" id="ARBA00023186"/>
    </source>
</evidence>
<reference evidence="9 10" key="1">
    <citation type="submission" date="2015-07" db="EMBL/GenBank/DDBJ databases">
        <title>The genome of Dufourea novaeangliae.</title>
        <authorList>
            <person name="Pan H."/>
            <person name="Kapheim K."/>
        </authorList>
    </citation>
    <scope>NUCLEOTIDE SEQUENCE [LARGE SCALE GENOMIC DNA]</scope>
    <source>
        <strain evidence="9">0120121106</strain>
        <tissue evidence="9">Whole body</tissue>
    </source>
</reference>
<feature type="chain" id="PRO_5007599800" evidence="8">
    <location>
        <begin position="21"/>
        <end position="201"/>
    </location>
</feature>
<evidence type="ECO:0000256" key="3">
    <source>
        <dbReference type="ARBA" id="ARBA00022687"/>
    </source>
</evidence>
<evidence type="ECO:0000256" key="7">
    <source>
        <dbReference type="SAM" id="MobiDB-lite"/>
    </source>
</evidence>
<dbReference type="GO" id="GO:0006457">
    <property type="term" value="P:protein folding"/>
    <property type="evidence" value="ECO:0007669"/>
    <property type="project" value="InterPro"/>
</dbReference>
<dbReference type="Gene3D" id="3.30.70.260">
    <property type="match status" value="1"/>
</dbReference>
<gene>
    <name evidence="9" type="ORF">WN55_09377</name>
</gene>
<dbReference type="InterPro" id="IPR019330">
    <property type="entry name" value="MESD"/>
</dbReference>
<dbReference type="PANTHER" id="PTHR17600">
    <property type="entry name" value="MESODERM DEVELOPMENT CANDIDATE 2"/>
    <property type="match status" value="1"/>
</dbReference>
<keyword evidence="10" id="KW-1185">Reference proteome</keyword>
<evidence type="ECO:0000256" key="8">
    <source>
        <dbReference type="SAM" id="SignalP"/>
    </source>
</evidence>
<dbReference type="OrthoDB" id="75833at2759"/>
<dbReference type="PANTHER" id="PTHR17600:SF2">
    <property type="entry name" value="LRP CHAPERONE MESD"/>
    <property type="match status" value="1"/>
</dbReference>
<keyword evidence="3" id="KW-0879">Wnt signaling pathway</keyword>
<keyword evidence="4 8" id="KW-0732">Signal</keyword>
<dbReference type="Proteomes" id="UP000076502">
    <property type="component" value="Unassembled WGS sequence"/>
</dbReference>
<dbReference type="EMBL" id="KQ435207">
    <property type="protein sequence ID" value="KZC15075.1"/>
    <property type="molecule type" value="Genomic_DNA"/>
</dbReference>
<dbReference type="Gene3D" id="6.10.250.640">
    <property type="match status" value="1"/>
</dbReference>
<dbReference type="OMA" id="DQWEENE"/>
<feature type="signal peptide" evidence="8">
    <location>
        <begin position="1"/>
        <end position="20"/>
    </location>
</feature>
<evidence type="ECO:0000256" key="5">
    <source>
        <dbReference type="ARBA" id="ARBA00022824"/>
    </source>
</evidence>
<dbReference type="AlphaFoldDB" id="A0A154PT37"/>
<comment type="subcellular location">
    <subcellularLocation>
        <location evidence="1">Endoplasmic reticulum</location>
    </subcellularLocation>
</comment>
<name>A0A154PT37_DUFNO</name>
<feature type="region of interest" description="Disordered" evidence="7">
    <location>
        <begin position="174"/>
        <end position="201"/>
    </location>
</feature>